<reference evidence="1 2" key="1">
    <citation type="submission" date="2019-02" db="EMBL/GenBank/DDBJ databases">
        <title>Genome sequencing of the rare red list fungi Bondarzewia mesenterica.</title>
        <authorList>
            <person name="Buettner E."/>
            <person name="Kellner H."/>
        </authorList>
    </citation>
    <scope>NUCLEOTIDE SEQUENCE [LARGE SCALE GENOMIC DNA]</scope>
    <source>
        <strain evidence="1 2">DSM 108281</strain>
    </source>
</reference>
<sequence length="274" mass="30583">MSSILSTLTPTSFLISSLTHSSQTTLSPIQSITPKEQQYLNEVTLEELKMMEGLAEVQWEAEHQEQARRAFKALAAVDRVREATLALQEELAEGWVDMERAVAHLERIPFLTGGMTLCSPSPHISFLTDTPPHKDASTNTYPIPQSPASSTTYMHLSYLTMPSPDSTYAIPSFIERFNLPMVITKTKLTLNGVIHYSHSTTALPVHPPPLLTDNTIAAEKDFYDTIMSLEQYAQIEGALCQIGELSLIADIHRYCALTLNIEEEYCLITLHEQC</sequence>
<gene>
    <name evidence="1" type="ORF">EW146_g3198</name>
</gene>
<dbReference type="AlphaFoldDB" id="A0A4S4LZT4"/>
<accession>A0A4S4LZT4</accession>
<organism evidence="1 2">
    <name type="scientific">Bondarzewia mesenterica</name>
    <dbReference type="NCBI Taxonomy" id="1095465"/>
    <lineage>
        <taxon>Eukaryota</taxon>
        <taxon>Fungi</taxon>
        <taxon>Dikarya</taxon>
        <taxon>Basidiomycota</taxon>
        <taxon>Agaricomycotina</taxon>
        <taxon>Agaricomycetes</taxon>
        <taxon>Russulales</taxon>
        <taxon>Bondarzewiaceae</taxon>
        <taxon>Bondarzewia</taxon>
    </lineage>
</organism>
<protein>
    <submittedName>
        <fullName evidence="1">Uncharacterized protein</fullName>
    </submittedName>
</protein>
<keyword evidence="2" id="KW-1185">Reference proteome</keyword>
<evidence type="ECO:0000313" key="2">
    <source>
        <dbReference type="Proteomes" id="UP000310158"/>
    </source>
</evidence>
<dbReference type="EMBL" id="SGPL01000102">
    <property type="protein sequence ID" value="THH17667.1"/>
    <property type="molecule type" value="Genomic_DNA"/>
</dbReference>
<evidence type="ECO:0000313" key="1">
    <source>
        <dbReference type="EMBL" id="THH17667.1"/>
    </source>
</evidence>
<name>A0A4S4LZT4_9AGAM</name>
<comment type="caution">
    <text evidence="1">The sequence shown here is derived from an EMBL/GenBank/DDBJ whole genome shotgun (WGS) entry which is preliminary data.</text>
</comment>
<dbReference type="Proteomes" id="UP000310158">
    <property type="component" value="Unassembled WGS sequence"/>
</dbReference>
<proteinExistence type="predicted"/>